<dbReference type="Proteomes" id="UP000780801">
    <property type="component" value="Unassembled WGS sequence"/>
</dbReference>
<dbReference type="Pfam" id="PF00106">
    <property type="entry name" value="adh_short"/>
    <property type="match status" value="1"/>
</dbReference>
<dbReference type="EMBL" id="JAABOA010000011">
    <property type="protein sequence ID" value="KAF9586637.1"/>
    <property type="molecule type" value="Genomic_DNA"/>
</dbReference>
<dbReference type="PRINTS" id="PR00080">
    <property type="entry name" value="SDRFAMILY"/>
</dbReference>
<comment type="similarity">
    <text evidence="2">Belongs to the short-chain dehydrogenases/reductases (SDR) family.</text>
</comment>
<gene>
    <name evidence="3" type="primary">RDH12</name>
    <name evidence="3" type="ORF">BGW38_000370</name>
</gene>
<evidence type="ECO:0000313" key="4">
    <source>
        <dbReference type="Proteomes" id="UP000780801"/>
    </source>
</evidence>
<dbReference type="SUPFAM" id="SSF51735">
    <property type="entry name" value="NAD(P)-binding Rossmann-fold domains"/>
    <property type="match status" value="1"/>
</dbReference>
<name>A0A9P6G3Z8_9FUNG</name>
<comment type="caution">
    <text evidence="3">The sequence shown here is derived from an EMBL/GenBank/DDBJ whole genome shotgun (WGS) entry which is preliminary data.</text>
</comment>
<dbReference type="InterPro" id="IPR002347">
    <property type="entry name" value="SDR_fam"/>
</dbReference>
<dbReference type="Gene3D" id="3.40.50.720">
    <property type="entry name" value="NAD(P)-binding Rossmann-like Domain"/>
    <property type="match status" value="1"/>
</dbReference>
<dbReference type="CDD" id="cd05327">
    <property type="entry name" value="retinol-DH_like_SDR_c_like"/>
    <property type="match status" value="1"/>
</dbReference>
<protein>
    <submittedName>
        <fullName evidence="3">Retinol dehydrogenase 12</fullName>
    </submittedName>
</protein>
<evidence type="ECO:0000256" key="1">
    <source>
        <dbReference type="ARBA" id="ARBA00023002"/>
    </source>
</evidence>
<evidence type="ECO:0000313" key="3">
    <source>
        <dbReference type="EMBL" id="KAF9586637.1"/>
    </source>
</evidence>
<dbReference type="GO" id="GO:0016491">
    <property type="term" value="F:oxidoreductase activity"/>
    <property type="evidence" value="ECO:0007669"/>
    <property type="project" value="UniProtKB-KW"/>
</dbReference>
<keyword evidence="4" id="KW-1185">Reference proteome</keyword>
<dbReference type="InterPro" id="IPR036291">
    <property type="entry name" value="NAD(P)-bd_dom_sf"/>
</dbReference>
<accession>A0A9P6G3Z8</accession>
<dbReference type="PANTHER" id="PTHR43157:SF31">
    <property type="entry name" value="PHOSPHATIDYLINOSITOL-GLYCAN BIOSYNTHESIS CLASS F PROTEIN"/>
    <property type="match status" value="1"/>
</dbReference>
<dbReference type="OrthoDB" id="191139at2759"/>
<keyword evidence="1" id="KW-0560">Oxidoreductase</keyword>
<evidence type="ECO:0000256" key="2">
    <source>
        <dbReference type="RuleBase" id="RU000363"/>
    </source>
</evidence>
<dbReference type="PANTHER" id="PTHR43157">
    <property type="entry name" value="PHOSPHATIDYLINOSITOL-GLYCAN BIOSYNTHESIS CLASS F PROTEIN-RELATED"/>
    <property type="match status" value="1"/>
</dbReference>
<proteinExistence type="inferred from homology"/>
<dbReference type="AlphaFoldDB" id="A0A9P6G3Z8"/>
<dbReference type="PRINTS" id="PR00081">
    <property type="entry name" value="GDHRDH"/>
</dbReference>
<sequence length="301" mass="32785">MAISASSPAGTSRVAIVTGGNTGLGYETAKALVEAGYFTIIACRSIQKGKEAALKIEETTGVKNKISVMALDLSSFKSIEEFAAQFRSLGHAHLDVLINNAGVMDMPFQSTKDGFEMQFGVNHLGHFALTMRLLPLLNKAPQGRVVVLTSGSMYASDNIHYDRLQSSKGYSRLGHYAYSKLANMLFTKALDRRLRQAAAQNKQAVKITVNACHPGACLTEISRHDLMLNVVMSCVKAVCRSALVGSMSTVYLALAPEVENVSGEYFVDQIPRMPNPIALNEKAQEELWQKSVEFTGVDFKL</sequence>
<reference evidence="3" key="1">
    <citation type="journal article" date="2020" name="Fungal Divers.">
        <title>Resolving the Mortierellaceae phylogeny through synthesis of multi-gene phylogenetics and phylogenomics.</title>
        <authorList>
            <person name="Vandepol N."/>
            <person name="Liber J."/>
            <person name="Desiro A."/>
            <person name="Na H."/>
            <person name="Kennedy M."/>
            <person name="Barry K."/>
            <person name="Grigoriev I.V."/>
            <person name="Miller A.N."/>
            <person name="O'Donnell K."/>
            <person name="Stajich J.E."/>
            <person name="Bonito G."/>
        </authorList>
    </citation>
    <scope>NUCLEOTIDE SEQUENCE</scope>
    <source>
        <strain evidence="3">KOD1015</strain>
    </source>
</reference>
<organism evidence="3 4">
    <name type="scientific">Lunasporangiospora selenospora</name>
    <dbReference type="NCBI Taxonomy" id="979761"/>
    <lineage>
        <taxon>Eukaryota</taxon>
        <taxon>Fungi</taxon>
        <taxon>Fungi incertae sedis</taxon>
        <taxon>Mucoromycota</taxon>
        <taxon>Mortierellomycotina</taxon>
        <taxon>Mortierellomycetes</taxon>
        <taxon>Mortierellales</taxon>
        <taxon>Mortierellaceae</taxon>
        <taxon>Lunasporangiospora</taxon>
    </lineage>
</organism>